<reference evidence="2 3" key="1">
    <citation type="submission" date="2012-03" db="EMBL/GenBank/DDBJ databases">
        <title>Whole Genome Assembly of Papio anubis.</title>
        <authorList>
            <person name="Liu Y.L."/>
            <person name="Abraham K.A."/>
            <person name="Akbar H.A."/>
            <person name="Ali S.A."/>
            <person name="Anosike U.A."/>
            <person name="Aqrawi P.A."/>
            <person name="Arias F.A."/>
            <person name="Attaway T.A."/>
            <person name="Awwad R.A."/>
            <person name="Babu C.B."/>
            <person name="Bandaranaike D.B."/>
            <person name="Battles P.B."/>
            <person name="Bell A.B."/>
            <person name="Beltran B.B."/>
            <person name="Berhane-Mersha D.B."/>
            <person name="Bess C.B."/>
            <person name="Bickham C.B."/>
            <person name="Bolden T.B."/>
            <person name="Carter K.C."/>
            <person name="Chau D.C."/>
            <person name="Chavez A.C."/>
            <person name="Clerc-Blankenburg K.C."/>
            <person name="Coyle M.C."/>
            <person name="Dao M.D."/>
            <person name="Davila M.L.D."/>
            <person name="Davy-Carroll L.D."/>
            <person name="Denson S.D."/>
            <person name="Dinh H.D."/>
            <person name="Fernandez S.F."/>
            <person name="Fernando P.F."/>
            <person name="Forbes L.F."/>
            <person name="Francis C.F."/>
            <person name="Francisco L.F."/>
            <person name="Fu Q.F."/>
            <person name="Garcia-Iii R.G."/>
            <person name="Garrett T.G."/>
            <person name="Gross S.G."/>
            <person name="Gubbala S.G."/>
            <person name="Hirani K.H."/>
            <person name="Hogues M.H."/>
            <person name="Hollins B.H."/>
            <person name="Jackson L.J."/>
            <person name="Javaid M.J."/>
            <person name="Jhangiani S.J."/>
            <person name="Johnson A.J."/>
            <person name="Johnson B.J."/>
            <person name="Jones J.J."/>
            <person name="Joshi V.J."/>
            <person name="Kalu J.K."/>
            <person name="Khan N.K."/>
            <person name="Korchina V.K."/>
            <person name="Kovar C.K."/>
            <person name="Lago L.L."/>
            <person name="Lara F.L."/>
            <person name="Le T.-K.L."/>
            <person name="Lee S.L."/>
            <person name="Legall-Iii F.L."/>
            <person name="Lemon S.L."/>
            <person name="Liu J.L."/>
            <person name="Liu Y.-S.L."/>
            <person name="Liyanage D.L."/>
            <person name="Lopez J.L."/>
            <person name="Lorensuhewa L.L."/>
            <person name="Mata R.M."/>
            <person name="Mathew T.M."/>
            <person name="Mercado C.M."/>
            <person name="Mercado I.M."/>
            <person name="Morales K.M."/>
            <person name="Morgan M.M."/>
            <person name="Munidasa M.M."/>
            <person name="Ngo D.N."/>
            <person name="Nguyen L.N."/>
            <person name="Nguyen T.N."/>
            <person name="Nguyen N.N."/>
            <person name="Obregon M.O."/>
            <person name="Okwuonu G.O."/>
            <person name="Ongeri F.O."/>
            <person name="Onwere C.O."/>
            <person name="Osifeso I.O."/>
            <person name="Parra A.P."/>
            <person name="Patil S.P."/>
            <person name="Perez A.P."/>
            <person name="Perez Y.P."/>
            <person name="Pham C.P."/>
            <person name="Pu L.-L.P."/>
            <person name="Puazo M.P."/>
            <person name="Quiroz J.Q."/>
            <person name="Rouhana J.R."/>
            <person name="Ruiz M.R."/>
            <person name="Ruiz S.-J.R."/>
            <person name="Saada N.S."/>
            <person name="Santibanez J.S."/>
            <person name="Scheel M.S."/>
            <person name="Schneider B.S."/>
            <person name="Simmons D.S."/>
            <person name="Sisson I.S."/>
            <person name="Tang L.-Y.T."/>
            <person name="Thornton R.T."/>
            <person name="Tisius J.T."/>
            <person name="Toledanes G.T."/>
            <person name="Trejos Z.T."/>
            <person name="Usmani K.U."/>
            <person name="Varghese R.V."/>
            <person name="Vattathil S.V."/>
            <person name="Vee V.V."/>
            <person name="Walker D.W."/>
            <person name="Weissenberger G.W."/>
            <person name="White C.W."/>
            <person name="Williams A.W."/>
            <person name="Woodworth J.W."/>
            <person name="Wright R.W."/>
            <person name="Zhu Y.Z."/>
            <person name="Han Y.H."/>
            <person name="Newsham I.N."/>
            <person name="Nazareth L.N."/>
            <person name="Worley K.W."/>
            <person name="Muzny D.M."/>
            <person name="Rogers J.R."/>
            <person name="Gibbs R.G."/>
        </authorList>
    </citation>
    <scope>NUCLEOTIDE SEQUENCE [LARGE SCALE GENOMIC DNA]</scope>
</reference>
<keyword evidence="1" id="KW-1133">Transmembrane helix</keyword>
<dbReference type="AlphaFoldDB" id="A0A8I5MVP0"/>
<dbReference type="Proteomes" id="UP000028761">
    <property type="component" value="Chromosome 9"/>
</dbReference>
<evidence type="ECO:0000313" key="3">
    <source>
        <dbReference type="Proteomes" id="UP000028761"/>
    </source>
</evidence>
<dbReference type="PANTHER" id="PTHR12138">
    <property type="entry name" value="PRIMATE-EXPANDED PROTEIN FAMILY"/>
    <property type="match status" value="1"/>
</dbReference>
<sequence length="150" mass="17128">MQNYIKCFYSTLTVAVLHVLLQKYCFYITGFYLRLEVILSMIPYINILCIHLCVELCVCMCMCVHKTLSFYFFFFFFLRQSFTLSPRLECSGAISTHCNLRLLVSSDSPASASQVAGITGTCYHAQLIFVFLVETGFHHIDQDGLDLLTS</sequence>
<accession>A0A8I5MVP0</accession>
<name>A0A8I5MVP0_PAPAN</name>
<keyword evidence="1" id="KW-0812">Transmembrane</keyword>
<reference evidence="2" key="3">
    <citation type="submission" date="2025-09" db="UniProtKB">
        <authorList>
            <consortium name="Ensembl"/>
        </authorList>
    </citation>
    <scope>IDENTIFICATION</scope>
</reference>
<dbReference type="PRINTS" id="PR02045">
    <property type="entry name" value="F138DOMAIN"/>
</dbReference>
<dbReference type="Ensembl" id="ENSPANT00000064018.1">
    <property type="protein sequence ID" value="ENSPANP00000048957.1"/>
    <property type="gene ID" value="ENSPANG00000039109.1"/>
</dbReference>
<evidence type="ECO:0000313" key="2">
    <source>
        <dbReference type="Ensembl" id="ENSPANP00000048957.1"/>
    </source>
</evidence>
<feature type="transmembrane region" description="Helical" evidence="1">
    <location>
        <begin position="45"/>
        <end position="78"/>
    </location>
</feature>
<evidence type="ECO:0000256" key="1">
    <source>
        <dbReference type="SAM" id="Phobius"/>
    </source>
</evidence>
<proteinExistence type="predicted"/>
<dbReference type="GeneTree" id="ENSGT01120000271815"/>
<keyword evidence="3" id="KW-1185">Reference proteome</keyword>
<keyword evidence="1" id="KW-0472">Membrane</keyword>
<reference evidence="2" key="2">
    <citation type="submission" date="2025-08" db="UniProtKB">
        <authorList>
            <consortium name="Ensembl"/>
        </authorList>
    </citation>
    <scope>IDENTIFICATION</scope>
</reference>
<dbReference type="PANTHER" id="PTHR12138:SF162">
    <property type="entry name" value="CHROMOSOME UNDETERMINED SCAFFOLD_275, WHOLE GENOME SHOTGUN SEQUENCE"/>
    <property type="match status" value="1"/>
</dbReference>
<organism evidence="2 3">
    <name type="scientific">Papio anubis</name>
    <name type="common">Olive baboon</name>
    <dbReference type="NCBI Taxonomy" id="9555"/>
    <lineage>
        <taxon>Eukaryota</taxon>
        <taxon>Metazoa</taxon>
        <taxon>Chordata</taxon>
        <taxon>Craniata</taxon>
        <taxon>Vertebrata</taxon>
        <taxon>Euteleostomi</taxon>
        <taxon>Mammalia</taxon>
        <taxon>Eutheria</taxon>
        <taxon>Euarchontoglires</taxon>
        <taxon>Primates</taxon>
        <taxon>Haplorrhini</taxon>
        <taxon>Catarrhini</taxon>
        <taxon>Cercopithecidae</taxon>
        <taxon>Cercopithecinae</taxon>
        <taxon>Papio</taxon>
    </lineage>
</organism>
<protein>
    <submittedName>
        <fullName evidence="2">Uncharacterized protein</fullName>
    </submittedName>
</protein>